<dbReference type="Gene3D" id="1.10.1820.10">
    <property type="entry name" value="protein kinase ck2 holoenzyme, chain C, domain 1"/>
    <property type="match status" value="1"/>
</dbReference>
<dbReference type="Proteomes" id="UP000036681">
    <property type="component" value="Unplaced"/>
</dbReference>
<name>A0A0M3ID37_ASCLU</name>
<evidence type="ECO:0000256" key="2">
    <source>
        <dbReference type="RuleBase" id="RU361268"/>
    </source>
</evidence>
<dbReference type="PANTHER" id="PTHR11740">
    <property type="entry name" value="CASEIN KINASE II SUBUNIT BETA"/>
    <property type="match status" value="1"/>
</dbReference>
<dbReference type="PROSITE" id="PS01101">
    <property type="entry name" value="CK2_BETA"/>
    <property type="match status" value="1"/>
</dbReference>
<dbReference type="GO" id="GO:0005956">
    <property type="term" value="C:protein kinase CK2 complex"/>
    <property type="evidence" value="ECO:0007669"/>
    <property type="project" value="UniProtKB-UniRule"/>
</dbReference>
<dbReference type="PRINTS" id="PR00472">
    <property type="entry name" value="CASNKINASEII"/>
</dbReference>
<dbReference type="WBParaSite" id="ALUE_0001588901-mRNA-1">
    <property type="protein sequence ID" value="ALUE_0001588901-mRNA-1"/>
    <property type="gene ID" value="ALUE_0001588901"/>
</dbReference>
<dbReference type="InterPro" id="IPR000704">
    <property type="entry name" value="Casein_kinase_II_reg-sub"/>
</dbReference>
<dbReference type="Pfam" id="PF01214">
    <property type="entry name" value="CK_II_beta"/>
    <property type="match status" value="1"/>
</dbReference>
<evidence type="ECO:0000313" key="3">
    <source>
        <dbReference type="Proteomes" id="UP000036681"/>
    </source>
</evidence>
<organism evidence="3 4">
    <name type="scientific">Ascaris lumbricoides</name>
    <name type="common">Giant roundworm</name>
    <dbReference type="NCBI Taxonomy" id="6252"/>
    <lineage>
        <taxon>Eukaryota</taxon>
        <taxon>Metazoa</taxon>
        <taxon>Ecdysozoa</taxon>
        <taxon>Nematoda</taxon>
        <taxon>Chromadorea</taxon>
        <taxon>Rhabditida</taxon>
        <taxon>Spirurina</taxon>
        <taxon>Ascaridomorpha</taxon>
        <taxon>Ascaridoidea</taxon>
        <taxon>Ascarididae</taxon>
        <taxon>Ascaris</taxon>
    </lineage>
</organism>
<dbReference type="InterPro" id="IPR035991">
    <property type="entry name" value="Casein_kinase_II_beta-like"/>
</dbReference>
<evidence type="ECO:0000313" key="4">
    <source>
        <dbReference type="WBParaSite" id="ALUE_0001588901-mRNA-1"/>
    </source>
</evidence>
<accession>A0A0M3ID37</accession>
<dbReference type="PANTHER" id="PTHR11740:SF0">
    <property type="entry name" value="CASEIN KINASE II SUBUNIT BETA"/>
    <property type="match status" value="1"/>
</dbReference>
<dbReference type="FunFam" id="2.20.25.20:FF:000002">
    <property type="entry name" value="Casein kinase II subunit beta"/>
    <property type="match status" value="1"/>
</dbReference>
<dbReference type="SUPFAM" id="SSF57798">
    <property type="entry name" value="Casein kinase II beta subunit"/>
    <property type="match status" value="1"/>
</dbReference>
<dbReference type="SMART" id="SM01085">
    <property type="entry name" value="CK_II_beta"/>
    <property type="match status" value="1"/>
</dbReference>
<dbReference type="AlphaFoldDB" id="A0A0M3ID37"/>
<dbReference type="Gene3D" id="2.20.25.20">
    <property type="match status" value="1"/>
</dbReference>
<protein>
    <recommendedName>
        <fullName evidence="2">Casein kinase II subunit beta</fullName>
        <shortName evidence="2">CK II beta</shortName>
    </recommendedName>
</protein>
<dbReference type="InterPro" id="IPR016149">
    <property type="entry name" value="Casein_kin_II_reg-sub_N"/>
</dbReference>
<dbReference type="GO" id="GO:0005737">
    <property type="term" value="C:cytoplasm"/>
    <property type="evidence" value="ECO:0007669"/>
    <property type="project" value="TreeGrafter"/>
</dbReference>
<dbReference type="GO" id="GO:0019887">
    <property type="term" value="F:protein kinase regulator activity"/>
    <property type="evidence" value="ECO:0007669"/>
    <property type="project" value="InterPro"/>
</dbReference>
<keyword evidence="3" id="KW-1185">Reference proteome</keyword>
<proteinExistence type="inferred from homology"/>
<evidence type="ECO:0000256" key="1">
    <source>
        <dbReference type="ARBA" id="ARBA00006941"/>
    </source>
</evidence>
<comment type="subunit">
    <text evidence="2">Tetramer of two alpha and two beta subunits.</text>
</comment>
<sequence>MVLAVALSPPSLPPPVSLPIARNAFTAQNSFSTVASGLVVRSLTLSLQKSEYKCAVQQAPKRSSKGPRSSAVNRYISEVMRRPEANYSRQQIYSLMSSSEEVSWITWFCGLRGNEFFCEVDEEYIRDSFNLTGLKEQNECMFPLDHDFLDKRKQAGSVEQAATMLYGLIHARYILTDSGIEQMIDKWHGHDFGVCPRVHCENQPVLPIGLSDVPGESMVKLYCPRCCDVYVPKSSKHQNTDGSYFGTGFPHMLFFVHPEERPKRPATSFVPRLYGFKIHPLAYGLQYQQSQGAITLSSSASPSVQVAVNAALVVACIPTTDVWLQPVGLKANHAVWCFVIVLVCVGDQLA</sequence>
<reference evidence="4" key="1">
    <citation type="submission" date="2017-02" db="UniProtKB">
        <authorList>
            <consortium name="WormBaseParasite"/>
        </authorList>
    </citation>
    <scope>IDENTIFICATION</scope>
</reference>
<comment type="similarity">
    <text evidence="1 2">Belongs to the casein kinase 2 subunit beta family.</text>
</comment>